<dbReference type="EMBL" id="CP002514">
    <property type="protein sequence ID" value="AEP11727.1"/>
    <property type="molecule type" value="Genomic_DNA"/>
</dbReference>
<evidence type="ECO:0000256" key="5">
    <source>
        <dbReference type="SAM" id="Phobius"/>
    </source>
</evidence>
<name>G2LFT3_CHLTF</name>
<proteinExistence type="predicted"/>
<dbReference type="HOGENOM" id="CLU_095018_3_0_0"/>
<keyword evidence="3 5" id="KW-1133">Transmembrane helix</keyword>
<dbReference type="Pfam" id="PF09685">
    <property type="entry name" value="MamF_MmsF"/>
    <property type="match status" value="1"/>
</dbReference>
<comment type="subcellular location">
    <subcellularLocation>
        <location evidence="1">Membrane</location>
        <topology evidence="1">Multi-pass membrane protein</topology>
    </subcellularLocation>
</comment>
<evidence type="ECO:0000313" key="7">
    <source>
        <dbReference type="Proteomes" id="UP000006791"/>
    </source>
</evidence>
<evidence type="ECO:0000256" key="1">
    <source>
        <dbReference type="ARBA" id="ARBA00004141"/>
    </source>
</evidence>
<sequence length="127" mass="13395">MMPGGGQPPGPLGLQPNVAGLLAYAPCCIGLILSIIFIAVEKSNRFVKFHAWQGLFFHLIVAVIGILNSILGTVLVQISGVLSLLSTLFGLVIFLASLGASIFLMVKAYGNEMTKLPLLGDLAEKQS</sequence>
<evidence type="ECO:0000256" key="3">
    <source>
        <dbReference type="ARBA" id="ARBA00022989"/>
    </source>
</evidence>
<feature type="transmembrane region" description="Helical" evidence="5">
    <location>
        <begin position="20"/>
        <end position="40"/>
    </location>
</feature>
<gene>
    <name evidence="6" type="ordered locus">Cabther_A0971</name>
</gene>
<dbReference type="InterPro" id="IPR019109">
    <property type="entry name" value="MamF_MmsF"/>
</dbReference>
<evidence type="ECO:0000256" key="2">
    <source>
        <dbReference type="ARBA" id="ARBA00022692"/>
    </source>
</evidence>
<keyword evidence="4 5" id="KW-0472">Membrane</keyword>
<dbReference type="STRING" id="981222.Cabther_A0971"/>
<dbReference type="AlphaFoldDB" id="G2LFT3"/>
<keyword evidence="2 5" id="KW-0812">Transmembrane</keyword>
<dbReference type="PANTHER" id="PTHR36460:SF1">
    <property type="entry name" value="UPF0132 DOMAIN PROTEIN (AFU_ORTHOLOGUE AFUA_3G10255)"/>
    <property type="match status" value="1"/>
</dbReference>
<keyword evidence="7" id="KW-1185">Reference proteome</keyword>
<evidence type="ECO:0000256" key="4">
    <source>
        <dbReference type="ARBA" id="ARBA00023136"/>
    </source>
</evidence>
<dbReference type="Proteomes" id="UP000006791">
    <property type="component" value="Chromosome 1"/>
</dbReference>
<protein>
    <submittedName>
        <fullName evidence="6">Putative membrane protein</fullName>
    </submittedName>
</protein>
<accession>G2LFT3</accession>
<dbReference type="GO" id="GO:0016020">
    <property type="term" value="C:membrane"/>
    <property type="evidence" value="ECO:0007669"/>
    <property type="project" value="UniProtKB-SubCell"/>
</dbReference>
<evidence type="ECO:0000313" key="6">
    <source>
        <dbReference type="EMBL" id="AEP11727.1"/>
    </source>
</evidence>
<feature type="transmembrane region" description="Helical" evidence="5">
    <location>
        <begin position="84"/>
        <end position="106"/>
    </location>
</feature>
<dbReference type="KEGG" id="ctm:Cabther_A0971"/>
<feature type="transmembrane region" description="Helical" evidence="5">
    <location>
        <begin position="52"/>
        <end position="78"/>
    </location>
</feature>
<organism evidence="6 7">
    <name type="scientific">Chloracidobacterium thermophilum (strain B)</name>
    <dbReference type="NCBI Taxonomy" id="981222"/>
    <lineage>
        <taxon>Bacteria</taxon>
        <taxon>Pseudomonadati</taxon>
        <taxon>Acidobacteriota</taxon>
        <taxon>Terriglobia</taxon>
        <taxon>Terriglobales</taxon>
        <taxon>Acidobacteriaceae</taxon>
        <taxon>Chloracidobacterium</taxon>
    </lineage>
</organism>
<reference evidence="6 7" key="1">
    <citation type="journal article" date="2012" name="Environ. Microbiol.">
        <title>Complete genome of Candidatus Chloracidobacterium thermophilum, a chlorophyll-based photoheterotroph belonging to the phylum Acidobacteria.</title>
        <authorList>
            <person name="Garcia Costas A.M."/>
            <person name="Liu Z."/>
            <person name="Tomsho L.P."/>
            <person name="Schuster S.C."/>
            <person name="Ward D.M."/>
            <person name="Bryant D.A."/>
        </authorList>
    </citation>
    <scope>NUCLEOTIDE SEQUENCE [LARGE SCALE GENOMIC DNA]</scope>
    <source>
        <strain evidence="6 7">B</strain>
    </source>
</reference>
<dbReference type="PANTHER" id="PTHR36460">
    <property type="entry name" value="UPF0132 DOMAIN PROTEIN (AFU_ORTHOLOGUE AFUA_3G10255)"/>
    <property type="match status" value="1"/>
</dbReference>